<sequence length="40" mass="4599">MDSFGFVNDKLVNFYQWMECLVDRNMPLSSPSSLDVVSQV</sequence>
<organism evidence="1 2">
    <name type="scientific">Phytophthora fragariae</name>
    <dbReference type="NCBI Taxonomy" id="53985"/>
    <lineage>
        <taxon>Eukaryota</taxon>
        <taxon>Sar</taxon>
        <taxon>Stramenopiles</taxon>
        <taxon>Oomycota</taxon>
        <taxon>Peronosporomycetes</taxon>
        <taxon>Peronosporales</taxon>
        <taxon>Peronosporaceae</taxon>
        <taxon>Phytophthora</taxon>
    </lineage>
</organism>
<accession>A0A6G0LM69</accession>
<proteinExistence type="predicted"/>
<evidence type="ECO:0000313" key="1">
    <source>
        <dbReference type="EMBL" id="KAE9124166.1"/>
    </source>
</evidence>
<gene>
    <name evidence="1" type="ORF">PF010_g6122</name>
</gene>
<dbReference type="EMBL" id="QXFX01000240">
    <property type="protein sequence ID" value="KAE9124166.1"/>
    <property type="molecule type" value="Genomic_DNA"/>
</dbReference>
<reference evidence="1 2" key="1">
    <citation type="submission" date="2018-09" db="EMBL/GenBank/DDBJ databases">
        <title>Genomic investigation of the strawberry pathogen Phytophthora fragariae indicates pathogenicity is determined by transcriptional variation in three key races.</title>
        <authorList>
            <person name="Adams T.M."/>
            <person name="Armitage A.D."/>
            <person name="Sobczyk M.K."/>
            <person name="Bates H.J."/>
            <person name="Dunwell J.M."/>
            <person name="Nellist C.F."/>
            <person name="Harrison R.J."/>
        </authorList>
    </citation>
    <scope>NUCLEOTIDE SEQUENCE [LARGE SCALE GENOMIC DNA]</scope>
    <source>
        <strain evidence="1 2">ONT-3</strain>
    </source>
</reference>
<comment type="caution">
    <text evidence="1">The sequence shown here is derived from an EMBL/GenBank/DDBJ whole genome shotgun (WGS) entry which is preliminary data.</text>
</comment>
<dbReference type="Proteomes" id="UP000488956">
    <property type="component" value="Unassembled WGS sequence"/>
</dbReference>
<name>A0A6G0LM69_9STRA</name>
<dbReference type="AlphaFoldDB" id="A0A6G0LM69"/>
<protein>
    <submittedName>
        <fullName evidence="1">Uncharacterized protein</fullName>
    </submittedName>
</protein>
<evidence type="ECO:0000313" key="2">
    <source>
        <dbReference type="Proteomes" id="UP000488956"/>
    </source>
</evidence>